<gene>
    <name evidence="2" type="ORF">BSL82_12155</name>
</gene>
<keyword evidence="3" id="KW-1185">Reference proteome</keyword>
<dbReference type="GO" id="GO:0004852">
    <property type="term" value="F:uroporphyrinogen-III synthase activity"/>
    <property type="evidence" value="ECO:0007669"/>
    <property type="project" value="InterPro"/>
</dbReference>
<accession>A0A1L3ZWI7</accession>
<evidence type="ECO:0000313" key="2">
    <source>
        <dbReference type="EMBL" id="API59969.1"/>
    </source>
</evidence>
<dbReference type="Proteomes" id="UP000182063">
    <property type="component" value="Chromosome"/>
</dbReference>
<dbReference type="KEGG" id="sphj:BSL82_12155"/>
<dbReference type="CDD" id="cd06578">
    <property type="entry name" value="HemD"/>
    <property type="match status" value="1"/>
</dbReference>
<sequence>MARVLVTRPQPGADTTAERLSALGHDVTTAPLFTVHSLQWSPPGEVIDALMVTSANAMRLSGPLPEAWRALPCYAVGEATAKAAAERGFTRIIVGDGDASALAAQMAADGVGVALHLAGREHRAVAGGALRIVTCTVYAADPVGRLGADVESALSAGKVDRVLLYSARAAGAFAALMDGAGIDRGGVALGAMSDRVADAAGEGWRGIAVAPAPVEDQLFAACGLLCDKPQSTVRDR</sequence>
<dbReference type="SUPFAM" id="SSF69618">
    <property type="entry name" value="HemD-like"/>
    <property type="match status" value="1"/>
</dbReference>
<dbReference type="InterPro" id="IPR036108">
    <property type="entry name" value="4pyrrol_syn_uPrphyn_synt_sf"/>
</dbReference>
<reference evidence="3" key="1">
    <citation type="submission" date="2016-11" db="EMBL/GenBank/DDBJ databases">
        <title>Complete Genome Sequence of alachlor-degrading Sphingomonas sp. strain JJ-A5.</title>
        <authorList>
            <person name="Lee H."/>
            <person name="Ka J.-O."/>
        </authorList>
    </citation>
    <scope>NUCLEOTIDE SEQUENCE [LARGE SCALE GENOMIC DNA]</scope>
    <source>
        <strain evidence="3">JJ-A5</strain>
    </source>
</reference>
<protein>
    <recommendedName>
        <fullName evidence="1">Tetrapyrrole biosynthesis uroporphyrinogen III synthase domain-containing protein</fullName>
    </recommendedName>
</protein>
<dbReference type="Gene3D" id="3.40.50.10090">
    <property type="match status" value="1"/>
</dbReference>
<dbReference type="STRING" id="1921510.BSL82_12155"/>
<proteinExistence type="predicted"/>
<dbReference type="OrthoDB" id="7424801at2"/>
<dbReference type="InterPro" id="IPR003754">
    <property type="entry name" value="4pyrrol_synth_uPrphyn_synth"/>
</dbReference>
<evidence type="ECO:0000259" key="1">
    <source>
        <dbReference type="Pfam" id="PF02602"/>
    </source>
</evidence>
<dbReference type="Pfam" id="PF02602">
    <property type="entry name" value="HEM4"/>
    <property type="match status" value="1"/>
</dbReference>
<dbReference type="EMBL" id="CP018221">
    <property type="protein sequence ID" value="API59969.1"/>
    <property type="molecule type" value="Genomic_DNA"/>
</dbReference>
<dbReference type="AlphaFoldDB" id="A0A1L3ZWI7"/>
<name>A0A1L3ZWI7_9SPHN</name>
<feature type="domain" description="Tetrapyrrole biosynthesis uroporphyrinogen III synthase" evidence="1">
    <location>
        <begin position="15"/>
        <end position="219"/>
    </location>
</feature>
<dbReference type="RefSeq" id="WP_072597757.1">
    <property type="nucleotide sequence ID" value="NZ_CP018221.1"/>
</dbReference>
<dbReference type="GO" id="GO:0033014">
    <property type="term" value="P:tetrapyrrole biosynthetic process"/>
    <property type="evidence" value="ECO:0007669"/>
    <property type="project" value="InterPro"/>
</dbReference>
<evidence type="ECO:0000313" key="3">
    <source>
        <dbReference type="Proteomes" id="UP000182063"/>
    </source>
</evidence>
<organism evidence="2 3">
    <name type="scientific">Tardibacter chloracetimidivorans</name>
    <dbReference type="NCBI Taxonomy" id="1921510"/>
    <lineage>
        <taxon>Bacteria</taxon>
        <taxon>Pseudomonadati</taxon>
        <taxon>Pseudomonadota</taxon>
        <taxon>Alphaproteobacteria</taxon>
        <taxon>Sphingomonadales</taxon>
        <taxon>Sphingomonadaceae</taxon>
        <taxon>Tardibacter</taxon>
    </lineage>
</organism>